<dbReference type="Pfam" id="PF00486">
    <property type="entry name" value="Trans_reg_C"/>
    <property type="match status" value="1"/>
</dbReference>
<dbReference type="InterPro" id="IPR051677">
    <property type="entry name" value="AfsR-DnrI-RedD_regulator"/>
</dbReference>
<sequence length="630" mass="67451">MTTISISTAPRAPKPAAPPAGVKSPPALRIRLLGSIDVVTHGLVTEIPGARRKALLAALALRIGQPVSSDLLIDVVWSGNTPSTVLNTLQSHMSYLRRTLVRRGCIVASAPGYRLDRSVVETDLQIAEQLISEAERTPDLEQKSAQLQTALNMWRGKPLEDVRGHPWLDEQAERIDRLRYSAVKSLTDARLMLGEHSALIGVLEDLADRHPFDEDLHGQLMLAHYRAGRQADALATFRRLRSRLVDELGINPGRALRDLEQAVLRQDRRLDIQPLEGARRAVSGAAVTQLPPAATPLIGRADELRSLDAIINSPQATSSTTAAPVIAVTGAPGVGKSSVALHWAHQVLPDFPDGRLYVDLRGFDAVKPPVGAAEALRSFIGALGVPQNQLPDEINALAGLYRSLLAGKRVLVLLDNARDADQVRPLLPSAAGCLALVTSRSDLASLAVTNGAHLLRLAPLTTPASIDLLTSRIGGRGPGIDRRIAEHISVVCGGLPLALAIIGCRQLTHPHERIADLAAQMLTPSDALDVLDGGDPSTDLRSVFSTSYERLTDAGADVFRALASITSPEITLTAAKACSGGNESVVRLGLNELVRANLLEVHSRESYTMPPLLRAFAAELTSLDRVHQCS</sequence>
<dbReference type="InterPro" id="IPR001867">
    <property type="entry name" value="OmpR/PhoB-type_DNA-bd"/>
</dbReference>
<dbReference type="PRINTS" id="PR00364">
    <property type="entry name" value="DISEASERSIST"/>
</dbReference>
<comment type="similarity">
    <text evidence="1">Belongs to the AfsR/DnrI/RedD regulatory family.</text>
</comment>
<gene>
    <name evidence="8" type="ORF">GCM10022235_85530</name>
</gene>
<dbReference type="InterPro" id="IPR016032">
    <property type="entry name" value="Sig_transdc_resp-reg_C-effctor"/>
</dbReference>
<feature type="domain" description="OmpR/PhoB-type" evidence="7">
    <location>
        <begin position="20"/>
        <end position="117"/>
    </location>
</feature>
<dbReference type="PANTHER" id="PTHR35807">
    <property type="entry name" value="TRANSCRIPTIONAL REGULATOR REDD-RELATED"/>
    <property type="match status" value="1"/>
</dbReference>
<evidence type="ECO:0000256" key="3">
    <source>
        <dbReference type="ARBA" id="ARBA00023125"/>
    </source>
</evidence>
<keyword evidence="3 5" id="KW-0238">DNA-binding</keyword>
<organism evidence="8 9">
    <name type="scientific">Kribbella ginsengisoli</name>
    <dbReference type="NCBI Taxonomy" id="363865"/>
    <lineage>
        <taxon>Bacteria</taxon>
        <taxon>Bacillati</taxon>
        <taxon>Actinomycetota</taxon>
        <taxon>Actinomycetes</taxon>
        <taxon>Propionibacteriales</taxon>
        <taxon>Kribbellaceae</taxon>
        <taxon>Kribbella</taxon>
    </lineage>
</organism>
<dbReference type="SUPFAM" id="SSF52540">
    <property type="entry name" value="P-loop containing nucleoside triphosphate hydrolases"/>
    <property type="match status" value="1"/>
</dbReference>
<keyword evidence="9" id="KW-1185">Reference proteome</keyword>
<reference evidence="9" key="1">
    <citation type="journal article" date="2019" name="Int. J. Syst. Evol. Microbiol.">
        <title>The Global Catalogue of Microorganisms (GCM) 10K type strain sequencing project: providing services to taxonomists for standard genome sequencing and annotation.</title>
        <authorList>
            <consortium name="The Broad Institute Genomics Platform"/>
            <consortium name="The Broad Institute Genome Sequencing Center for Infectious Disease"/>
            <person name="Wu L."/>
            <person name="Ma J."/>
        </authorList>
    </citation>
    <scope>NUCLEOTIDE SEQUENCE [LARGE SCALE GENOMIC DNA]</scope>
    <source>
        <strain evidence="9">JCM 16928</strain>
    </source>
</reference>
<dbReference type="SUPFAM" id="SSF48452">
    <property type="entry name" value="TPR-like"/>
    <property type="match status" value="1"/>
</dbReference>
<dbReference type="CDD" id="cd15831">
    <property type="entry name" value="BTAD"/>
    <property type="match status" value="1"/>
</dbReference>
<protein>
    <recommendedName>
        <fullName evidence="7">OmpR/PhoB-type domain-containing protein</fullName>
    </recommendedName>
</protein>
<dbReference type="SMART" id="SM00862">
    <property type="entry name" value="Trans_reg_C"/>
    <property type="match status" value="1"/>
</dbReference>
<dbReference type="PROSITE" id="PS51755">
    <property type="entry name" value="OMPR_PHOB"/>
    <property type="match status" value="1"/>
</dbReference>
<dbReference type="InterPro" id="IPR005158">
    <property type="entry name" value="BTAD"/>
</dbReference>
<dbReference type="Pfam" id="PF03704">
    <property type="entry name" value="BTAD"/>
    <property type="match status" value="1"/>
</dbReference>
<accession>A0ABP6Z913</accession>
<comment type="caution">
    <text evidence="8">The sequence shown here is derived from an EMBL/GenBank/DDBJ whole genome shotgun (WGS) entry which is preliminary data.</text>
</comment>
<evidence type="ECO:0000256" key="5">
    <source>
        <dbReference type="PROSITE-ProRule" id="PRU01091"/>
    </source>
</evidence>
<feature type="region of interest" description="Disordered" evidence="6">
    <location>
        <begin position="1"/>
        <end position="22"/>
    </location>
</feature>
<evidence type="ECO:0000256" key="2">
    <source>
        <dbReference type="ARBA" id="ARBA00023015"/>
    </source>
</evidence>
<evidence type="ECO:0000313" key="8">
    <source>
        <dbReference type="EMBL" id="GAA3600471.1"/>
    </source>
</evidence>
<dbReference type="Gene3D" id="1.10.10.10">
    <property type="entry name" value="Winged helix-like DNA-binding domain superfamily/Winged helix DNA-binding domain"/>
    <property type="match status" value="1"/>
</dbReference>
<dbReference type="PANTHER" id="PTHR35807:SF1">
    <property type="entry name" value="TRANSCRIPTIONAL REGULATOR REDD"/>
    <property type="match status" value="1"/>
</dbReference>
<evidence type="ECO:0000256" key="6">
    <source>
        <dbReference type="SAM" id="MobiDB-lite"/>
    </source>
</evidence>
<dbReference type="EMBL" id="BAABAA010000029">
    <property type="protein sequence ID" value="GAA3600471.1"/>
    <property type="molecule type" value="Genomic_DNA"/>
</dbReference>
<dbReference type="Proteomes" id="UP001501222">
    <property type="component" value="Unassembled WGS sequence"/>
</dbReference>
<dbReference type="InterPro" id="IPR027417">
    <property type="entry name" value="P-loop_NTPase"/>
</dbReference>
<dbReference type="Gene3D" id="1.25.40.10">
    <property type="entry name" value="Tetratricopeptide repeat domain"/>
    <property type="match status" value="1"/>
</dbReference>
<proteinExistence type="inferred from homology"/>
<keyword evidence="2" id="KW-0805">Transcription regulation</keyword>
<evidence type="ECO:0000313" key="9">
    <source>
        <dbReference type="Proteomes" id="UP001501222"/>
    </source>
</evidence>
<dbReference type="SUPFAM" id="SSF46894">
    <property type="entry name" value="C-terminal effector domain of the bipartite response regulators"/>
    <property type="match status" value="1"/>
</dbReference>
<name>A0ABP6Z913_9ACTN</name>
<feature type="DNA-binding region" description="OmpR/PhoB-type" evidence="5">
    <location>
        <begin position="20"/>
        <end position="117"/>
    </location>
</feature>
<dbReference type="InterPro" id="IPR036388">
    <property type="entry name" value="WH-like_DNA-bd_sf"/>
</dbReference>
<dbReference type="InterPro" id="IPR011990">
    <property type="entry name" value="TPR-like_helical_dom_sf"/>
</dbReference>
<evidence type="ECO:0000256" key="4">
    <source>
        <dbReference type="ARBA" id="ARBA00023163"/>
    </source>
</evidence>
<evidence type="ECO:0000259" key="7">
    <source>
        <dbReference type="PROSITE" id="PS51755"/>
    </source>
</evidence>
<keyword evidence="4" id="KW-0804">Transcription</keyword>
<evidence type="ECO:0000256" key="1">
    <source>
        <dbReference type="ARBA" id="ARBA00005820"/>
    </source>
</evidence>
<dbReference type="SMART" id="SM01043">
    <property type="entry name" value="BTAD"/>
    <property type="match status" value="1"/>
</dbReference>